<dbReference type="InterPro" id="IPR027417">
    <property type="entry name" value="P-loop_NTPase"/>
</dbReference>
<dbReference type="RefSeq" id="WP_071082888.1">
    <property type="nucleotide sequence ID" value="NZ_MBLM01000038.1"/>
</dbReference>
<dbReference type="GO" id="GO:0005524">
    <property type="term" value="F:ATP binding"/>
    <property type="evidence" value="ECO:0007669"/>
    <property type="project" value="UniProtKB-KW"/>
</dbReference>
<dbReference type="GO" id="GO:0005886">
    <property type="term" value="C:plasma membrane"/>
    <property type="evidence" value="ECO:0007669"/>
    <property type="project" value="UniProtKB-SubCell"/>
</dbReference>
<evidence type="ECO:0000259" key="11">
    <source>
        <dbReference type="PROSITE" id="PS50893"/>
    </source>
</evidence>
<dbReference type="Pfam" id="PF00005">
    <property type="entry name" value="ABC_tran"/>
    <property type="match status" value="1"/>
</dbReference>
<feature type="region of interest" description="Disordered" evidence="9">
    <location>
        <begin position="918"/>
        <end position="989"/>
    </location>
</feature>
<dbReference type="Pfam" id="PF12399">
    <property type="entry name" value="BCA_ABC_TP_C"/>
    <property type="match status" value="1"/>
</dbReference>
<dbReference type="CDD" id="cd06582">
    <property type="entry name" value="TM_PBP1_LivH_like"/>
    <property type="match status" value="1"/>
</dbReference>
<evidence type="ECO:0000256" key="4">
    <source>
        <dbReference type="ARBA" id="ARBA00022692"/>
    </source>
</evidence>
<feature type="transmembrane region" description="Helical" evidence="10">
    <location>
        <begin position="140"/>
        <end position="157"/>
    </location>
</feature>
<dbReference type="GO" id="GO:0015658">
    <property type="term" value="F:branched-chain amino acid transmembrane transporter activity"/>
    <property type="evidence" value="ECO:0007669"/>
    <property type="project" value="InterPro"/>
</dbReference>
<protein>
    <submittedName>
        <fullName evidence="12">ABC transporter</fullName>
    </submittedName>
</protein>
<evidence type="ECO:0000256" key="8">
    <source>
        <dbReference type="ARBA" id="ARBA00023136"/>
    </source>
</evidence>
<dbReference type="SUPFAM" id="SSF52540">
    <property type="entry name" value="P-loop containing nucleoside triphosphate hydrolases"/>
    <property type="match status" value="1"/>
</dbReference>
<dbReference type="PROSITE" id="PS50893">
    <property type="entry name" value="ABC_TRANSPORTER_2"/>
    <property type="match status" value="1"/>
</dbReference>
<feature type="transmembrane region" description="Helical" evidence="10">
    <location>
        <begin position="503"/>
        <end position="522"/>
    </location>
</feature>
<accession>A0A1S1R9K3</accession>
<feature type="region of interest" description="Disordered" evidence="9">
    <location>
        <begin position="628"/>
        <end position="667"/>
    </location>
</feature>
<dbReference type="SMART" id="SM00382">
    <property type="entry name" value="AAA"/>
    <property type="match status" value="1"/>
</dbReference>
<dbReference type="InterPro" id="IPR043428">
    <property type="entry name" value="LivM-like"/>
</dbReference>
<feature type="transmembrane region" description="Helical" evidence="10">
    <location>
        <begin position="580"/>
        <end position="599"/>
    </location>
</feature>
<dbReference type="GO" id="GO:0016887">
    <property type="term" value="F:ATP hydrolysis activity"/>
    <property type="evidence" value="ECO:0007669"/>
    <property type="project" value="InterPro"/>
</dbReference>
<feature type="transmembrane region" description="Helical" evidence="10">
    <location>
        <begin position="258"/>
        <end position="276"/>
    </location>
</feature>
<name>A0A1S1R9K3_9ACTN</name>
<feature type="compositionally biased region" description="Low complexity" evidence="9">
    <location>
        <begin position="931"/>
        <end position="954"/>
    </location>
</feature>
<gene>
    <name evidence="12" type="ORF">CC117_32825</name>
</gene>
<sequence length="989" mass="102862">MIRYALLGLGLGAIYALAGQGLLLVYRGSGVVNFAHGAFAAAGALAFYELHIEAGLPTVPSIVLALIIAGAMGTLMHLLIMRPLRNAPPLTRVIATLGVMVALQQVGRIIFGSEIRLVPSFLPTDTVHPFGGPAVGADRLILLGIAVVVSAVLWAIYRYSTFGAVTSAVAENERTAQLTGHSPDMIAAVNWTVGAVLAGAAGILIVPISGLDINTLIMLIIPALATCVVANFASFPIALGASLVIGVTQSEITNYVDAAGWGEAVPFLVVVLVLVVRGRGLPLRSHVNELLPEIGTGALRPAVLTAVVAVATLVVVTTPDNWTDAFTTTIIGAVICVSLVVVTGYGGQLSLAQFAFAGWGGYVASRLAAVHGLPFLLVLVIGVLAAVPVGILVGLPALRTRGIHLAIATFGLAYSLQAVLFQSVPLTGGLSGTVVDPPTLFGWSVDPVSHPKRYAMVCLVALLVAALVAANIRRGRSGRRLVAVRGNERAAASLGISVYGAKLYSFAISAAIAGLGGVLLAFKSAYVDFNQFNVFNSIAVVINTVISGVGFLIGGVLAGASTAGGLTPKIFGEIFPSSEISQYVTLALAAFLAPTLIQFPNGLVARAVTLRPPAALVARFSRSGRGTATVTADATTDADAPETATTTASADTTARAAARTAPPATPHRVAPKTLRVQDAAVRFGGVHALRGVSLEVRPGEVVGLMGPNGAGKTTFIDAVTGFCRVQGGAIELDGTRIDTLNARRRARLGIGRTFQSLELFDQLTVLENLRTAADPRDSAAYLTDIVHPRRTQLTPAARSAIEMFELVDELDRIPSELSYGRRRQVAIARAIATEPSILLLDEPAAGLNESETQELSDLLRRLVDEWGIGILLVEHDVPMLNRVCDRLVVMDFGAVIATGTPAEIRTDPRVIAAYLGEERETENDPAASDPADGSPTDSSTADSSPTDSSTAGGDPTDSDPAEVEAEDWRPGLTKPEIPDVATLGGDRAK</sequence>
<dbReference type="EMBL" id="MBLM01000038">
    <property type="protein sequence ID" value="OHV42890.1"/>
    <property type="molecule type" value="Genomic_DNA"/>
</dbReference>
<dbReference type="CDD" id="cd03219">
    <property type="entry name" value="ABC_Mj1267_LivG_branched"/>
    <property type="match status" value="1"/>
</dbReference>
<evidence type="ECO:0000256" key="9">
    <source>
        <dbReference type="SAM" id="MobiDB-lite"/>
    </source>
</evidence>
<feature type="transmembrane region" description="Helical" evidence="10">
    <location>
        <begin position="34"/>
        <end position="50"/>
    </location>
</feature>
<keyword evidence="5" id="KW-0547">Nucleotide-binding</keyword>
<evidence type="ECO:0000256" key="3">
    <source>
        <dbReference type="ARBA" id="ARBA00022475"/>
    </source>
</evidence>
<feature type="domain" description="ABC transporter" evidence="11">
    <location>
        <begin position="674"/>
        <end position="917"/>
    </location>
</feature>
<evidence type="ECO:0000313" key="13">
    <source>
        <dbReference type="Proteomes" id="UP000179627"/>
    </source>
</evidence>
<feature type="transmembrane region" description="Helical" evidence="10">
    <location>
        <begin position="454"/>
        <end position="472"/>
    </location>
</feature>
<feature type="transmembrane region" description="Helical" evidence="10">
    <location>
        <begin position="322"/>
        <end position="342"/>
    </location>
</feature>
<feature type="transmembrane region" description="Helical" evidence="10">
    <location>
        <begin position="93"/>
        <end position="111"/>
    </location>
</feature>
<dbReference type="AlphaFoldDB" id="A0A1S1R9K3"/>
<keyword evidence="8 10" id="KW-0472">Membrane</keyword>
<evidence type="ECO:0000256" key="7">
    <source>
        <dbReference type="ARBA" id="ARBA00022989"/>
    </source>
</evidence>
<evidence type="ECO:0000256" key="6">
    <source>
        <dbReference type="ARBA" id="ARBA00022840"/>
    </source>
</evidence>
<evidence type="ECO:0000313" key="12">
    <source>
        <dbReference type="EMBL" id="OHV42890.1"/>
    </source>
</evidence>
<dbReference type="OrthoDB" id="9805514at2"/>
<feature type="compositionally biased region" description="Acidic residues" evidence="9">
    <location>
        <begin position="956"/>
        <end position="965"/>
    </location>
</feature>
<feature type="transmembrane region" description="Helical" evidence="10">
    <location>
        <begin position="188"/>
        <end position="209"/>
    </location>
</feature>
<dbReference type="Pfam" id="PF02653">
    <property type="entry name" value="BPD_transp_2"/>
    <property type="match status" value="2"/>
</dbReference>
<dbReference type="Gene3D" id="3.40.50.300">
    <property type="entry name" value="P-loop containing nucleotide triphosphate hydrolases"/>
    <property type="match status" value="1"/>
</dbReference>
<comment type="subcellular location">
    <subcellularLocation>
        <location evidence="1">Cell membrane</location>
        <topology evidence="1">Multi-pass membrane protein</topology>
    </subcellularLocation>
</comment>
<dbReference type="Proteomes" id="UP000179627">
    <property type="component" value="Unassembled WGS sequence"/>
</dbReference>
<keyword evidence="13" id="KW-1185">Reference proteome</keyword>
<feature type="transmembrane region" description="Helical" evidence="10">
    <location>
        <begin position="402"/>
        <end position="421"/>
    </location>
</feature>
<reference evidence="13" key="1">
    <citation type="submission" date="2016-07" db="EMBL/GenBank/DDBJ databases">
        <title>Sequence Frankia sp. strain CcI1.17.</title>
        <authorList>
            <person name="Ghodhbane-Gtari F."/>
            <person name="Swanson E."/>
            <person name="Gueddou A."/>
            <person name="Morris K."/>
            <person name="Hezbri K."/>
            <person name="Ktari A."/>
            <person name="Nouioui I."/>
            <person name="Abebe-Akele F."/>
            <person name="Simpson S."/>
            <person name="Thomas K."/>
            <person name="Gtari M."/>
            <person name="Tisa L.S."/>
            <person name="Hurst S."/>
        </authorList>
    </citation>
    <scope>NUCLEOTIDE SEQUENCE [LARGE SCALE GENOMIC DNA]</scope>
    <source>
        <strain evidence="13">Cc1.17</strain>
    </source>
</reference>
<feature type="transmembrane region" description="Helical" evidence="10">
    <location>
        <begin position="62"/>
        <end position="81"/>
    </location>
</feature>
<evidence type="ECO:0000256" key="10">
    <source>
        <dbReference type="SAM" id="Phobius"/>
    </source>
</evidence>
<organism evidence="12 13">
    <name type="scientific">Parafrankia colletiae</name>
    <dbReference type="NCBI Taxonomy" id="573497"/>
    <lineage>
        <taxon>Bacteria</taxon>
        <taxon>Bacillati</taxon>
        <taxon>Actinomycetota</taxon>
        <taxon>Actinomycetes</taxon>
        <taxon>Frankiales</taxon>
        <taxon>Frankiaceae</taxon>
        <taxon>Parafrankia</taxon>
    </lineage>
</organism>
<dbReference type="InterPro" id="IPR032823">
    <property type="entry name" value="BCA_ABC_TP_C"/>
</dbReference>
<dbReference type="InterPro" id="IPR003593">
    <property type="entry name" value="AAA+_ATPase"/>
</dbReference>
<dbReference type="InterPro" id="IPR003439">
    <property type="entry name" value="ABC_transporter-like_ATP-bd"/>
</dbReference>
<dbReference type="InterPro" id="IPR001851">
    <property type="entry name" value="ABC_transp_permease"/>
</dbReference>
<feature type="compositionally biased region" description="Low complexity" evidence="9">
    <location>
        <begin position="628"/>
        <end position="662"/>
    </location>
</feature>
<evidence type="ECO:0000256" key="5">
    <source>
        <dbReference type="ARBA" id="ARBA00022741"/>
    </source>
</evidence>
<dbReference type="InterPro" id="IPR051120">
    <property type="entry name" value="ABC_AA/LPS_Transport"/>
</dbReference>
<keyword evidence="6" id="KW-0067">ATP-binding</keyword>
<dbReference type="PANTHER" id="PTHR45772">
    <property type="entry name" value="CONSERVED COMPONENT OF ABC TRANSPORTER FOR NATURAL AMINO ACIDS-RELATED"/>
    <property type="match status" value="1"/>
</dbReference>
<feature type="transmembrane region" description="Helical" evidence="10">
    <location>
        <begin position="216"/>
        <end position="238"/>
    </location>
</feature>
<feature type="transmembrane region" description="Helical" evidence="10">
    <location>
        <begin position="297"/>
        <end position="316"/>
    </location>
</feature>
<feature type="transmembrane region" description="Helical" evidence="10">
    <location>
        <begin position="375"/>
        <end position="395"/>
    </location>
</feature>
<keyword evidence="3" id="KW-1003">Cell membrane</keyword>
<feature type="transmembrane region" description="Helical" evidence="10">
    <location>
        <begin position="534"/>
        <end position="559"/>
    </location>
</feature>
<evidence type="ECO:0000256" key="2">
    <source>
        <dbReference type="ARBA" id="ARBA00022448"/>
    </source>
</evidence>
<comment type="caution">
    <text evidence="12">The sequence shown here is derived from an EMBL/GenBank/DDBJ whole genome shotgun (WGS) entry which is preliminary data.</text>
</comment>
<keyword evidence="4 10" id="KW-0812">Transmembrane</keyword>
<proteinExistence type="predicted"/>
<dbReference type="CDD" id="cd06581">
    <property type="entry name" value="TM_PBP1_LivM_like"/>
    <property type="match status" value="1"/>
</dbReference>
<keyword evidence="2" id="KW-0813">Transport</keyword>
<evidence type="ECO:0000256" key="1">
    <source>
        <dbReference type="ARBA" id="ARBA00004651"/>
    </source>
</evidence>
<keyword evidence="7 10" id="KW-1133">Transmembrane helix</keyword>